<gene>
    <name evidence="1" type="ORF">EZS28_006683</name>
</gene>
<protein>
    <submittedName>
        <fullName evidence="1">Uncharacterized protein</fullName>
    </submittedName>
</protein>
<comment type="caution">
    <text evidence="1">The sequence shown here is derived from an EMBL/GenBank/DDBJ whole genome shotgun (WGS) entry which is preliminary data.</text>
</comment>
<evidence type="ECO:0000313" key="2">
    <source>
        <dbReference type="Proteomes" id="UP000324800"/>
    </source>
</evidence>
<name>A0A5J4WSA9_9EUKA</name>
<dbReference type="EMBL" id="SNRW01001103">
    <property type="protein sequence ID" value="KAA6397790.1"/>
    <property type="molecule type" value="Genomic_DNA"/>
</dbReference>
<sequence length="68" mass="7210">MGFFSGLKNFDFKILTGVNKVASWLAPTIHKFMGVLSGPISTLHPGIGGVMGTVGNISGKVDSYLNKR</sequence>
<evidence type="ECO:0000313" key="1">
    <source>
        <dbReference type="EMBL" id="KAA6397790.1"/>
    </source>
</evidence>
<proteinExistence type="predicted"/>
<accession>A0A5J4WSA9</accession>
<dbReference type="Proteomes" id="UP000324800">
    <property type="component" value="Unassembled WGS sequence"/>
</dbReference>
<dbReference type="AlphaFoldDB" id="A0A5J4WSA9"/>
<organism evidence="1 2">
    <name type="scientific">Streblomastix strix</name>
    <dbReference type="NCBI Taxonomy" id="222440"/>
    <lineage>
        <taxon>Eukaryota</taxon>
        <taxon>Metamonada</taxon>
        <taxon>Preaxostyla</taxon>
        <taxon>Oxymonadida</taxon>
        <taxon>Streblomastigidae</taxon>
        <taxon>Streblomastix</taxon>
    </lineage>
</organism>
<reference evidence="1 2" key="1">
    <citation type="submission" date="2019-03" db="EMBL/GenBank/DDBJ databases">
        <title>Single cell metagenomics reveals metabolic interactions within the superorganism composed of flagellate Streblomastix strix and complex community of Bacteroidetes bacteria on its surface.</title>
        <authorList>
            <person name="Treitli S.C."/>
            <person name="Kolisko M."/>
            <person name="Husnik F."/>
            <person name="Keeling P."/>
            <person name="Hampl V."/>
        </authorList>
    </citation>
    <scope>NUCLEOTIDE SEQUENCE [LARGE SCALE GENOMIC DNA]</scope>
    <source>
        <strain evidence="1">ST1C</strain>
    </source>
</reference>